<dbReference type="OrthoDB" id="294702at2759"/>
<evidence type="ECO:0000313" key="2">
    <source>
        <dbReference type="Proteomes" id="UP000630445"/>
    </source>
</evidence>
<accession>A0A8H6UHY5</accession>
<gene>
    <name evidence="1" type="ORF">CNMCM5793_004694</name>
</gene>
<reference evidence="1" key="1">
    <citation type="submission" date="2020-06" db="EMBL/GenBank/DDBJ databases">
        <title>Draft genome sequences of strains closely related to Aspergillus parafelis and Aspergillus hiratsukae.</title>
        <authorList>
            <person name="Dos Santos R.A.C."/>
            <person name="Rivero-Menendez O."/>
            <person name="Steenwyk J.L."/>
            <person name="Mead M.E."/>
            <person name="Goldman G.H."/>
            <person name="Alastruey-Izquierdo A."/>
            <person name="Rokas A."/>
        </authorList>
    </citation>
    <scope>NUCLEOTIDE SEQUENCE</scope>
    <source>
        <strain evidence="1">CNM-CM5793</strain>
    </source>
</reference>
<keyword evidence="2" id="KW-1185">Reference proteome</keyword>
<name>A0A8H6UHY5_9EURO</name>
<evidence type="ECO:0000313" key="1">
    <source>
        <dbReference type="EMBL" id="KAF7131469.1"/>
    </source>
</evidence>
<dbReference type="Gene3D" id="3.40.50.1820">
    <property type="entry name" value="alpha/beta hydrolase"/>
    <property type="match status" value="1"/>
</dbReference>
<comment type="caution">
    <text evidence="1">The sequence shown here is derived from an EMBL/GenBank/DDBJ whole genome shotgun (WGS) entry which is preliminary data.</text>
</comment>
<dbReference type="EMBL" id="JACBAD010001837">
    <property type="protein sequence ID" value="KAF7131469.1"/>
    <property type="molecule type" value="Genomic_DNA"/>
</dbReference>
<sequence length="285" mass="31283">MSEPLSLISSKSFHRGVVLDTAYGPLAVTFADIDCATGPVLLFHRRAGVRLLVVDRPGMGASTDVPLAQRLAVWVDMLPRLLAHLGIPRVSLVSHSARTIYLLNTWAYCCEVVSPVIAFSAPWVNPAHSHVTAMQMAQYIPTKAFAIWHLIPRFFVTQATPALVLSGALVSRVSSWSSGTSNSEAAKDRSFLDANWRRVERDYGVPHAEQAELARLALCFMVSVRTYFSATDALVGSRGQRYFEECWLAPGLDGIDYVSCTVDGTAHDTVVQAVEVWEEIFSSVQ</sequence>
<dbReference type="SUPFAM" id="SSF53474">
    <property type="entry name" value="alpha/beta-Hydrolases"/>
    <property type="match status" value="1"/>
</dbReference>
<dbReference type="AlphaFoldDB" id="A0A8H6UHY5"/>
<dbReference type="InterPro" id="IPR029058">
    <property type="entry name" value="AB_hydrolase_fold"/>
</dbReference>
<evidence type="ECO:0008006" key="3">
    <source>
        <dbReference type="Google" id="ProtNLM"/>
    </source>
</evidence>
<organism evidence="1 2">
    <name type="scientific">Aspergillus hiratsukae</name>
    <dbReference type="NCBI Taxonomy" id="1194566"/>
    <lineage>
        <taxon>Eukaryota</taxon>
        <taxon>Fungi</taxon>
        <taxon>Dikarya</taxon>
        <taxon>Ascomycota</taxon>
        <taxon>Pezizomycotina</taxon>
        <taxon>Eurotiomycetes</taxon>
        <taxon>Eurotiomycetidae</taxon>
        <taxon>Eurotiales</taxon>
        <taxon>Aspergillaceae</taxon>
        <taxon>Aspergillus</taxon>
        <taxon>Aspergillus subgen. Fumigati</taxon>
    </lineage>
</organism>
<protein>
    <recommendedName>
        <fullName evidence="3">AB hydrolase-1 domain-containing protein</fullName>
    </recommendedName>
</protein>
<dbReference type="Proteomes" id="UP000630445">
    <property type="component" value="Unassembled WGS sequence"/>
</dbReference>
<proteinExistence type="predicted"/>